<dbReference type="GO" id="GO:0005840">
    <property type="term" value="C:ribosome"/>
    <property type="evidence" value="ECO:0007669"/>
    <property type="project" value="UniProtKB-KW"/>
</dbReference>
<dbReference type="FunFam" id="3.40.50.150:FF:000042">
    <property type="entry name" value="50S ribosomal protein L3 glutamine methyltransferase"/>
    <property type="match status" value="1"/>
</dbReference>
<dbReference type="PROSITE" id="PS00092">
    <property type="entry name" value="N6_MTASE"/>
    <property type="match status" value="1"/>
</dbReference>
<protein>
    <recommendedName>
        <fullName evidence="4">Ribosomal protein uL3 glutamine methyltransferase</fullName>
        <shortName evidence="4">uL3 MTase</shortName>
        <ecNumber evidence="4">2.1.1.298</ecNumber>
    </recommendedName>
    <alternativeName>
        <fullName evidence="4">N5-glutamine methyltransferase PrmB</fullName>
    </alternativeName>
</protein>
<comment type="caution">
    <text evidence="6">The sequence shown here is derived from an EMBL/GenBank/DDBJ whole genome shotgun (WGS) entry which is preliminary data.</text>
</comment>
<dbReference type="InterPro" id="IPR004556">
    <property type="entry name" value="HemK-like"/>
</dbReference>
<dbReference type="GO" id="GO:0003676">
    <property type="term" value="F:nucleic acid binding"/>
    <property type="evidence" value="ECO:0007669"/>
    <property type="project" value="InterPro"/>
</dbReference>
<dbReference type="Pfam" id="PF05175">
    <property type="entry name" value="MTS"/>
    <property type="match status" value="1"/>
</dbReference>
<dbReference type="EC" id="2.1.1.298" evidence="4"/>
<evidence type="ECO:0000256" key="1">
    <source>
        <dbReference type="ARBA" id="ARBA00022603"/>
    </source>
</evidence>
<feature type="domain" description="Methyltransferase small" evidence="5">
    <location>
        <begin position="132"/>
        <end position="212"/>
    </location>
</feature>
<sequence>MTDHDDALSDLHTLRDLIRWGASRMNEAGLHFGHGTDNALDEAAALVLHTLHLPPDLHVEYFQANVTLAEKRAAIDLLMRRVAERKPAAYLTQQAWFMGLPFYVDERVLVPRSPLAELIERHFAPWLNDARKVERILDLGTGSGCIGIACAYAFPDTEVDLVDISAEALEVARRNISEHGLEDQVIAIRSDLFTALQGRSYELIISNPPYVGTEELDSLPSEYQHEPRLGLAAGREGLDVVEAILHQATNHLSDDGLLIVEVGNAQYALCEAFPDIPFTWLEFERGGQGVFLLNASQLRDYWATNPPDPLVGR</sequence>
<gene>
    <name evidence="4 6" type="primary">prmB</name>
    <name evidence="6" type="ORF">BN873_340083</name>
</gene>
<keyword evidence="6" id="KW-0689">Ribosomal protein</keyword>
<dbReference type="PIRSF" id="PIRSF037167">
    <property type="entry name" value="Mtase_YfcB_prd"/>
    <property type="match status" value="1"/>
</dbReference>
<comment type="function">
    <text evidence="4">Methylates ribosomal protein uL3 on a specific glutamine residue.</text>
</comment>
<dbReference type="PANTHER" id="PTHR47806">
    <property type="entry name" value="50S RIBOSOMAL PROTEIN L3 GLUTAMINE METHYLTRANSFERASE"/>
    <property type="match status" value="1"/>
</dbReference>
<evidence type="ECO:0000313" key="7">
    <source>
        <dbReference type="Proteomes" id="UP000035760"/>
    </source>
</evidence>
<dbReference type="SUPFAM" id="SSF53335">
    <property type="entry name" value="S-adenosyl-L-methionine-dependent methyltransferases"/>
    <property type="match status" value="1"/>
</dbReference>
<keyword evidence="7" id="KW-1185">Reference proteome</keyword>
<dbReference type="InterPro" id="IPR029063">
    <property type="entry name" value="SAM-dependent_MTases_sf"/>
</dbReference>
<reference evidence="6" key="2">
    <citation type="submission" date="2014-03" db="EMBL/GenBank/DDBJ databases">
        <title>Candidatus Competibacter-lineage genomes retrieved from metagenomes reveal functional metabolic diversity.</title>
        <authorList>
            <person name="McIlroy S.J."/>
            <person name="Albertsen M."/>
            <person name="Andresen E.K."/>
            <person name="Saunders A.M."/>
            <person name="Kristiansen R."/>
            <person name="Stokholm-Bjerregaard M."/>
            <person name="Nielsen K.L."/>
            <person name="Nielsen P.H."/>
        </authorList>
    </citation>
    <scope>NUCLEOTIDE SEQUENCE</scope>
    <source>
        <strain evidence="6">Run_A_D11</strain>
    </source>
</reference>
<evidence type="ECO:0000256" key="4">
    <source>
        <dbReference type="HAMAP-Rule" id="MF_02125"/>
    </source>
</evidence>
<evidence type="ECO:0000256" key="2">
    <source>
        <dbReference type="ARBA" id="ARBA00022679"/>
    </source>
</evidence>
<dbReference type="InterPro" id="IPR007848">
    <property type="entry name" value="Small_mtfrase_dom"/>
</dbReference>
<dbReference type="Gene3D" id="3.40.50.150">
    <property type="entry name" value="Vaccinia Virus protein VP39"/>
    <property type="match status" value="1"/>
</dbReference>
<comment type="catalytic activity">
    <reaction evidence="4">
        <text>L-glutaminyl-[ribosomal protein uL3] + S-adenosyl-L-methionine = N(5)-methyl-L-glutaminyl-[ribosomal protein uL3] + S-adenosyl-L-homocysteine + H(+)</text>
        <dbReference type="Rhea" id="RHEA:45020"/>
        <dbReference type="Rhea" id="RHEA-COMP:11063"/>
        <dbReference type="Rhea" id="RHEA-COMP:11064"/>
        <dbReference type="ChEBI" id="CHEBI:15378"/>
        <dbReference type="ChEBI" id="CHEBI:30011"/>
        <dbReference type="ChEBI" id="CHEBI:57856"/>
        <dbReference type="ChEBI" id="CHEBI:59789"/>
        <dbReference type="ChEBI" id="CHEBI:61891"/>
        <dbReference type="EC" id="2.1.1.298"/>
    </reaction>
</comment>
<comment type="similarity">
    <text evidence="4">Belongs to the protein N5-glutamine methyltransferase family. PrmB subfamily.</text>
</comment>
<dbReference type="PANTHER" id="PTHR47806:SF1">
    <property type="entry name" value="RIBOSOMAL PROTEIN UL3 GLUTAMINE METHYLTRANSFERASE"/>
    <property type="match status" value="1"/>
</dbReference>
<keyword evidence="1 4" id="KW-0489">Methyltransferase</keyword>
<dbReference type="InterPro" id="IPR002052">
    <property type="entry name" value="DNA_methylase_N6_adenine_CS"/>
</dbReference>
<dbReference type="GO" id="GO:0032259">
    <property type="term" value="P:methylation"/>
    <property type="evidence" value="ECO:0007669"/>
    <property type="project" value="UniProtKB-KW"/>
</dbReference>
<accession>W6M4R8</accession>
<dbReference type="GO" id="GO:0036009">
    <property type="term" value="F:protein-glutamine N-methyltransferase activity"/>
    <property type="evidence" value="ECO:0007669"/>
    <property type="project" value="UniProtKB-UniRule"/>
</dbReference>
<dbReference type="GO" id="GO:0005829">
    <property type="term" value="C:cytosol"/>
    <property type="evidence" value="ECO:0007669"/>
    <property type="project" value="TreeGrafter"/>
</dbReference>
<dbReference type="CDD" id="cd02440">
    <property type="entry name" value="AdoMet_MTases"/>
    <property type="match status" value="1"/>
</dbReference>
<keyword evidence="3 4" id="KW-0949">S-adenosyl-L-methionine</keyword>
<evidence type="ECO:0000313" key="6">
    <source>
        <dbReference type="EMBL" id="CDI02707.1"/>
    </source>
</evidence>
<keyword evidence="2 4" id="KW-0808">Transferase</keyword>
<dbReference type="STRING" id="1400863.BN873_340083"/>
<dbReference type="AlphaFoldDB" id="W6M4R8"/>
<dbReference type="RefSeq" id="WP_048673154.1">
    <property type="nucleotide sequence ID" value="NZ_CBTJ020000041.1"/>
</dbReference>
<dbReference type="Proteomes" id="UP000035760">
    <property type="component" value="Unassembled WGS sequence"/>
</dbReference>
<evidence type="ECO:0000259" key="5">
    <source>
        <dbReference type="Pfam" id="PF05175"/>
    </source>
</evidence>
<dbReference type="OrthoDB" id="9800643at2"/>
<dbReference type="Gene3D" id="1.10.8.10">
    <property type="entry name" value="DNA helicase RuvA subunit, C-terminal domain"/>
    <property type="match status" value="1"/>
</dbReference>
<dbReference type="EMBL" id="CBTJ020000041">
    <property type="protein sequence ID" value="CDI02707.1"/>
    <property type="molecule type" value="Genomic_DNA"/>
</dbReference>
<dbReference type="NCBIfam" id="TIGR03533">
    <property type="entry name" value="L3_gln_methyl"/>
    <property type="match status" value="1"/>
</dbReference>
<dbReference type="NCBIfam" id="TIGR00536">
    <property type="entry name" value="hemK_fam"/>
    <property type="match status" value="1"/>
</dbReference>
<keyword evidence="6" id="KW-0687">Ribonucleoprotein</keyword>
<organism evidence="6 7">
    <name type="scientific">Candidatus Competibacter denitrificans Run_A_D11</name>
    <dbReference type="NCBI Taxonomy" id="1400863"/>
    <lineage>
        <taxon>Bacteria</taxon>
        <taxon>Pseudomonadati</taxon>
        <taxon>Pseudomonadota</taxon>
        <taxon>Gammaproteobacteria</taxon>
        <taxon>Candidatus Competibacteraceae</taxon>
        <taxon>Candidatus Competibacter</taxon>
    </lineage>
</organism>
<reference evidence="6" key="1">
    <citation type="submission" date="2013-07" db="EMBL/GenBank/DDBJ databases">
        <authorList>
            <person name="McIlroy S."/>
        </authorList>
    </citation>
    <scope>NUCLEOTIDE SEQUENCE [LARGE SCALE GENOMIC DNA]</scope>
    <source>
        <strain evidence="6">Run_A_D11</strain>
    </source>
</reference>
<dbReference type="HAMAP" id="MF_02125">
    <property type="entry name" value="L3_methyltr_PrmB"/>
    <property type="match status" value="1"/>
</dbReference>
<dbReference type="InterPro" id="IPR017127">
    <property type="entry name" value="Ribosome_uL3_MTase"/>
</dbReference>
<name>W6M4R8_9GAMM</name>
<proteinExistence type="inferred from homology"/>
<evidence type="ECO:0000256" key="3">
    <source>
        <dbReference type="ARBA" id="ARBA00022691"/>
    </source>
</evidence>